<dbReference type="KEGG" id="amus:LMH87_005162"/>
<evidence type="ECO:0000313" key="5">
    <source>
        <dbReference type="Proteomes" id="UP001144673"/>
    </source>
</evidence>
<gene>
    <name evidence="4" type="ORF">LMH87_005162</name>
</gene>
<organism evidence="4 5">
    <name type="scientific">Akanthomyces muscarius</name>
    <name type="common">Entomopathogenic fungus</name>
    <name type="synonym">Lecanicillium muscarium</name>
    <dbReference type="NCBI Taxonomy" id="2231603"/>
    <lineage>
        <taxon>Eukaryota</taxon>
        <taxon>Fungi</taxon>
        <taxon>Dikarya</taxon>
        <taxon>Ascomycota</taxon>
        <taxon>Pezizomycotina</taxon>
        <taxon>Sordariomycetes</taxon>
        <taxon>Hypocreomycetidae</taxon>
        <taxon>Hypocreales</taxon>
        <taxon>Cordycipitaceae</taxon>
        <taxon>Akanthomyces</taxon>
    </lineage>
</organism>
<dbReference type="GeneID" id="80892321"/>
<dbReference type="Proteomes" id="UP001144673">
    <property type="component" value="Chromosome 1"/>
</dbReference>
<keyword evidence="2" id="KW-0560">Oxidoreductase</keyword>
<comment type="similarity">
    <text evidence="1">Belongs to the short-chain dehydrogenases/reductases (SDR) family.</text>
</comment>
<dbReference type="InterPro" id="IPR002347">
    <property type="entry name" value="SDR_fam"/>
</dbReference>
<proteinExistence type="inferred from homology"/>
<reference evidence="4" key="1">
    <citation type="journal article" date="2023" name="Access Microbiol">
        <title>De-novo genome assembly for Akanthomyces muscarius, a biocontrol agent of insect agricultural pests.</title>
        <authorList>
            <person name="Erdos Z."/>
            <person name="Studholme D.J."/>
            <person name="Raymond B."/>
            <person name="Sharma M."/>
        </authorList>
    </citation>
    <scope>NUCLEOTIDE SEQUENCE</scope>
    <source>
        <strain evidence="4">Ve6</strain>
    </source>
</reference>
<dbReference type="RefSeq" id="XP_056058347.1">
    <property type="nucleotide sequence ID" value="XM_056202829.1"/>
</dbReference>
<dbReference type="Gene3D" id="3.40.50.720">
    <property type="entry name" value="NAD(P)-binding Rossmann-like Domain"/>
    <property type="match status" value="1"/>
</dbReference>
<feature type="region of interest" description="Disordered" evidence="3">
    <location>
        <begin position="1"/>
        <end position="24"/>
    </location>
</feature>
<sequence>MANPLISNHHGKNGKYTQAFLDQNGPGDTRPIALDILKDNDRTGTMKDKVVLLTGSSGGIGVETGRALAATGGKVYLGVRDLERGKAALKEILEPGRVELLELDIGSMESVRAAAKTF</sequence>
<dbReference type="Pfam" id="PF00106">
    <property type="entry name" value="adh_short"/>
    <property type="match status" value="1"/>
</dbReference>
<dbReference type="PANTHER" id="PTHR24320:SF272">
    <property type="entry name" value="NAD(P)-BINDING ROSSMANN-FOLD SUPERFAMILY PROTEIN"/>
    <property type="match status" value="1"/>
</dbReference>
<dbReference type="SUPFAM" id="SSF51735">
    <property type="entry name" value="NAD(P)-binding Rossmann-fold domains"/>
    <property type="match status" value="1"/>
</dbReference>
<name>A0A9W8UP03_AKAMU</name>
<dbReference type="GO" id="GO:0016491">
    <property type="term" value="F:oxidoreductase activity"/>
    <property type="evidence" value="ECO:0007669"/>
    <property type="project" value="UniProtKB-KW"/>
</dbReference>
<keyword evidence="5" id="KW-1185">Reference proteome</keyword>
<dbReference type="InterPro" id="IPR036291">
    <property type="entry name" value="NAD(P)-bd_dom_sf"/>
</dbReference>
<dbReference type="AlphaFoldDB" id="A0A9W8UP03"/>
<evidence type="ECO:0000256" key="1">
    <source>
        <dbReference type="ARBA" id="ARBA00006484"/>
    </source>
</evidence>
<protein>
    <recommendedName>
        <fullName evidence="6">Short-chain dehydrogenase/reductase</fullName>
    </recommendedName>
</protein>
<evidence type="ECO:0000313" key="4">
    <source>
        <dbReference type="EMBL" id="KAJ4163432.1"/>
    </source>
</evidence>
<evidence type="ECO:0000256" key="2">
    <source>
        <dbReference type="ARBA" id="ARBA00023002"/>
    </source>
</evidence>
<evidence type="ECO:0008006" key="6">
    <source>
        <dbReference type="Google" id="ProtNLM"/>
    </source>
</evidence>
<dbReference type="EMBL" id="JAJHUN010000001">
    <property type="protein sequence ID" value="KAJ4163432.1"/>
    <property type="molecule type" value="Genomic_DNA"/>
</dbReference>
<evidence type="ECO:0000256" key="3">
    <source>
        <dbReference type="SAM" id="MobiDB-lite"/>
    </source>
</evidence>
<dbReference type="PANTHER" id="PTHR24320">
    <property type="entry name" value="RETINOL DEHYDROGENASE"/>
    <property type="match status" value="1"/>
</dbReference>
<comment type="caution">
    <text evidence="4">The sequence shown here is derived from an EMBL/GenBank/DDBJ whole genome shotgun (WGS) entry which is preliminary data.</text>
</comment>
<accession>A0A9W8UP03</accession>